<dbReference type="AlphaFoldDB" id="A0A562UX96"/>
<accession>A0A562UX96</accession>
<dbReference type="Proteomes" id="UP000320547">
    <property type="component" value="Unassembled WGS sequence"/>
</dbReference>
<dbReference type="RefSeq" id="WP_067599439.1">
    <property type="nucleotide sequence ID" value="NZ_CP015963.1"/>
</dbReference>
<feature type="transmembrane region" description="Helical" evidence="1">
    <location>
        <begin position="118"/>
        <end position="138"/>
    </location>
</feature>
<protein>
    <submittedName>
        <fullName evidence="2">Putative membrane protein</fullName>
    </submittedName>
</protein>
<sequence>MEGELVTKTFHYLGFLGCLFASFLKNNQLRSTVIEGTALTRLLALDRMSGASALVILISGLILTLWAAKPTEVYTSDPSYWIKVGLYTAASLAVVLSKPIIRNAAKAGRLEPKPSIRLLLFFDLISILTVAAIGRLVAHGSIF</sequence>
<evidence type="ECO:0000313" key="2">
    <source>
        <dbReference type="EMBL" id="TWJ10158.1"/>
    </source>
</evidence>
<comment type="caution">
    <text evidence="2">The sequence shown here is derived from an EMBL/GenBank/DDBJ whole genome shotgun (WGS) entry which is preliminary data.</text>
</comment>
<keyword evidence="1" id="KW-0472">Membrane</keyword>
<proteinExistence type="predicted"/>
<gene>
    <name evidence="2" type="ORF">JN10_1817</name>
</gene>
<feature type="transmembrane region" description="Helical" evidence="1">
    <location>
        <begin position="45"/>
        <end position="68"/>
    </location>
</feature>
<reference evidence="2 3" key="1">
    <citation type="submission" date="2019-07" db="EMBL/GenBank/DDBJ databases">
        <title>Genomic Encyclopedia of Archaeal and Bacterial Type Strains, Phase II (KMG-II): from individual species to whole genera.</title>
        <authorList>
            <person name="Goeker M."/>
        </authorList>
    </citation>
    <scope>NUCLEOTIDE SEQUENCE [LARGE SCALE GENOMIC DNA]</scope>
    <source>
        <strain evidence="2 3">ATCC BAA-2084</strain>
    </source>
</reference>
<organism evidence="2 3">
    <name type="scientific">Altererythrobacter ishigakiensis</name>
    <dbReference type="NCBI Taxonomy" id="476157"/>
    <lineage>
        <taxon>Bacteria</taxon>
        <taxon>Pseudomonadati</taxon>
        <taxon>Pseudomonadota</taxon>
        <taxon>Alphaproteobacteria</taxon>
        <taxon>Sphingomonadales</taxon>
        <taxon>Erythrobacteraceae</taxon>
        <taxon>Altererythrobacter</taxon>
    </lineage>
</organism>
<feature type="transmembrane region" description="Helical" evidence="1">
    <location>
        <begin position="80"/>
        <end position="97"/>
    </location>
</feature>
<keyword evidence="1" id="KW-1133">Transmembrane helix</keyword>
<name>A0A562UX96_9SPHN</name>
<feature type="transmembrane region" description="Helical" evidence="1">
    <location>
        <begin position="6"/>
        <end position="24"/>
    </location>
</feature>
<evidence type="ECO:0000256" key="1">
    <source>
        <dbReference type="SAM" id="Phobius"/>
    </source>
</evidence>
<keyword evidence="1" id="KW-0812">Transmembrane</keyword>
<keyword evidence="3" id="KW-1185">Reference proteome</keyword>
<dbReference type="OrthoDB" id="826511at2"/>
<dbReference type="InterPro" id="IPR018706">
    <property type="entry name" value="DUF2214_membrane"/>
</dbReference>
<dbReference type="Pfam" id="PF09980">
    <property type="entry name" value="DUF2214"/>
    <property type="match status" value="1"/>
</dbReference>
<dbReference type="EMBL" id="VLLK01000001">
    <property type="protein sequence ID" value="TWJ10158.1"/>
    <property type="molecule type" value="Genomic_DNA"/>
</dbReference>
<evidence type="ECO:0000313" key="3">
    <source>
        <dbReference type="Proteomes" id="UP000320547"/>
    </source>
</evidence>